<protein>
    <recommendedName>
        <fullName evidence="4">GPI anchored cell wall protein</fullName>
    </recommendedName>
</protein>
<organism evidence="2 3">
    <name type="scientific">Aspergillus cristatus</name>
    <name type="common">Chinese Fuzhuan brick tea-fermentation fungus</name>
    <name type="synonym">Eurotium cristatum</name>
    <dbReference type="NCBI Taxonomy" id="573508"/>
    <lineage>
        <taxon>Eukaryota</taxon>
        <taxon>Fungi</taxon>
        <taxon>Dikarya</taxon>
        <taxon>Ascomycota</taxon>
        <taxon>Pezizomycotina</taxon>
        <taxon>Eurotiomycetes</taxon>
        <taxon>Eurotiomycetidae</taxon>
        <taxon>Eurotiales</taxon>
        <taxon>Aspergillaceae</taxon>
        <taxon>Aspergillus</taxon>
        <taxon>Aspergillus subgen. Aspergillus</taxon>
    </lineage>
</organism>
<proteinExistence type="predicted"/>
<reference evidence="2 3" key="1">
    <citation type="journal article" date="2016" name="BMC Genomics">
        <title>Comparative genomic and transcriptomic analyses of the Fuzhuan brick tea-fermentation fungus Aspergillus cristatus.</title>
        <authorList>
            <person name="Ge Y."/>
            <person name="Wang Y."/>
            <person name="Liu Y."/>
            <person name="Tan Y."/>
            <person name="Ren X."/>
            <person name="Zhang X."/>
            <person name="Hyde K.D."/>
            <person name="Liu Y."/>
            <person name="Liu Z."/>
        </authorList>
    </citation>
    <scope>NUCLEOTIDE SEQUENCE [LARGE SCALE GENOMIC DNA]</scope>
    <source>
        <strain evidence="2 3">GZAAS20.1005</strain>
    </source>
</reference>
<feature type="chain" id="PRO_5009123472" description="GPI anchored cell wall protein" evidence="1">
    <location>
        <begin position="17"/>
        <end position="195"/>
    </location>
</feature>
<dbReference type="VEuPathDB" id="FungiDB:SI65_07441"/>
<comment type="caution">
    <text evidence="2">The sequence shown here is derived from an EMBL/GenBank/DDBJ whole genome shotgun (WGS) entry which is preliminary data.</text>
</comment>
<feature type="signal peptide" evidence="1">
    <location>
        <begin position="1"/>
        <end position="16"/>
    </location>
</feature>
<evidence type="ECO:0000313" key="3">
    <source>
        <dbReference type="Proteomes" id="UP000094569"/>
    </source>
</evidence>
<dbReference type="AlphaFoldDB" id="A0A1E3B7V2"/>
<sequence>MKSSLTLLALATTALSQTTTLKVFDAGESALPLTDIAASVVEVNALETVLALNCAPNATASICPLETPFTLTYGPSTASLNAVYATKTRGVQAKMSLVEGCDITSSTQGASCSMSMVIGMSVRGVSTSTTTTTTTSFGEEDITYRDLAVTAGVSKLTAPEATQTPEGGAAPGAVVNGKGIGGLAAAAVAAAAMFV</sequence>
<gene>
    <name evidence="2" type="ORF">SI65_07441</name>
</gene>
<dbReference type="OrthoDB" id="4991875at2759"/>
<evidence type="ECO:0008006" key="4">
    <source>
        <dbReference type="Google" id="ProtNLM"/>
    </source>
</evidence>
<evidence type="ECO:0000313" key="2">
    <source>
        <dbReference type="EMBL" id="ODM17042.1"/>
    </source>
</evidence>
<keyword evidence="3" id="KW-1185">Reference proteome</keyword>
<accession>A0A1E3B7V2</accession>
<keyword evidence="1" id="KW-0732">Signal</keyword>
<dbReference type="Proteomes" id="UP000094569">
    <property type="component" value="Unassembled WGS sequence"/>
</dbReference>
<evidence type="ECO:0000256" key="1">
    <source>
        <dbReference type="SAM" id="SignalP"/>
    </source>
</evidence>
<dbReference type="EMBL" id="JXNT01000009">
    <property type="protein sequence ID" value="ODM17042.1"/>
    <property type="molecule type" value="Genomic_DNA"/>
</dbReference>
<name>A0A1E3B7V2_ASPCR</name>